<reference evidence="2" key="1">
    <citation type="journal article" date="2012" name="MBio">
        <title>Comparative genome analysis of Trichophyton rubrum and related dermatophytes reveals candidate genes involved in infection.</title>
        <authorList>
            <person name="Martinez D.A."/>
            <person name="Oliver B.G."/>
            <person name="Graeser Y."/>
            <person name="Goldberg J.M."/>
            <person name="Li W."/>
            <person name="Martinez-Rossi N.M."/>
            <person name="Monod M."/>
            <person name="Shelest E."/>
            <person name="Barton R.C."/>
            <person name="Birch E."/>
            <person name="Brakhage A.A."/>
            <person name="Chen Z."/>
            <person name="Gurr S.J."/>
            <person name="Heiman D."/>
            <person name="Heitman J."/>
            <person name="Kosti I."/>
            <person name="Rossi A."/>
            <person name="Saif S."/>
            <person name="Samalova M."/>
            <person name="Saunders C.W."/>
            <person name="Shea T."/>
            <person name="Summerbell R.C."/>
            <person name="Xu J."/>
            <person name="Young S."/>
            <person name="Zeng Q."/>
            <person name="Birren B.W."/>
            <person name="Cuomo C.A."/>
            <person name="White T.C."/>
        </authorList>
    </citation>
    <scope>NUCLEOTIDE SEQUENCE [LARGE SCALE GENOMIC DNA]</scope>
    <source>
        <strain evidence="2">ATCC MYA-4604 / CBS 118893</strain>
    </source>
</reference>
<keyword evidence="2" id="KW-1185">Reference proteome</keyword>
<accession>E5R1R3</accession>
<proteinExistence type="predicted"/>
<dbReference type="OrthoDB" id="4777915at2759"/>
<dbReference type="RefSeq" id="XP_003177499.1">
    <property type="nucleotide sequence ID" value="XM_003177451.1"/>
</dbReference>
<evidence type="ECO:0000313" key="2">
    <source>
        <dbReference type="Proteomes" id="UP000002669"/>
    </source>
</evidence>
<dbReference type="eggNOG" id="ENOG502SSB5">
    <property type="taxonomic scope" value="Eukaryota"/>
</dbReference>
<dbReference type="GeneID" id="10032829"/>
<name>E5R1R3_ARTGP</name>
<dbReference type="HOGENOM" id="CLU_670792_0_0_1"/>
<dbReference type="Proteomes" id="UP000002669">
    <property type="component" value="Unassembled WGS sequence"/>
</dbReference>
<dbReference type="VEuPathDB" id="FungiDB:MGYG_01574"/>
<sequence length="410" mass="47179">MESLIRNSVRVIRNVDNVDQALQAFSGIEEKVLSGNIPSITEQDRRRILDFPEPDVMESNIAKVSGLSTEDLLKLGAESPTELTDSELLLLNNRFWTFGSGTEDQPQFHAFDALLAVSEAHFLETIERLDRVRDAFYTEHETKALSNSWTEQGRRHIVATKEKERKDLENLPKTHPWVRSMWEGGYAKKHWGYAVYKDPATQKDERDVENYECRRSALIHYALGMMSCPYIIETRWKMQTLQWPAGVESEEHGGKGVKELTARFNALREHFKAVRDLEPETRQTKTGGLFEGLLKNVFLVLNSECVRSEIAHIIFADDTWVWAVDADYIPSKEDNNAESQHAYMGYMRVRLQQLVHNFYNARLFHAEEHPMKLLWEAAQVARNQAFVSLDSDESRRCCPDANFGTSLVPK</sequence>
<dbReference type="AlphaFoldDB" id="E5R1R3"/>
<organism evidence="2">
    <name type="scientific">Arthroderma gypseum (strain ATCC MYA-4604 / CBS 118893)</name>
    <name type="common">Microsporum gypseum</name>
    <dbReference type="NCBI Taxonomy" id="535722"/>
    <lineage>
        <taxon>Eukaryota</taxon>
        <taxon>Fungi</taxon>
        <taxon>Dikarya</taxon>
        <taxon>Ascomycota</taxon>
        <taxon>Pezizomycotina</taxon>
        <taxon>Eurotiomycetes</taxon>
        <taxon>Eurotiomycetidae</taxon>
        <taxon>Onygenales</taxon>
        <taxon>Arthrodermataceae</taxon>
        <taxon>Nannizzia</taxon>
    </lineage>
</organism>
<protein>
    <submittedName>
        <fullName evidence="1">Uncharacterized protein</fullName>
    </submittedName>
</protein>
<gene>
    <name evidence="1" type="ORF">MGYG_01574</name>
</gene>
<dbReference type="STRING" id="535722.E5R1R3"/>
<dbReference type="OMA" id="DMWVWAV"/>
<dbReference type="EMBL" id="DS989822">
    <property type="protein sequence ID" value="EFQ98547.1"/>
    <property type="molecule type" value="Genomic_DNA"/>
</dbReference>
<evidence type="ECO:0000313" key="1">
    <source>
        <dbReference type="EMBL" id="EFQ98547.1"/>
    </source>
</evidence>
<dbReference type="InParanoid" id="E5R1R3"/>